<evidence type="ECO:0000313" key="2">
    <source>
        <dbReference type="RefSeq" id="XP_075110473.1"/>
    </source>
</evidence>
<proteinExistence type="predicted"/>
<reference evidence="2" key="2">
    <citation type="submission" date="2025-08" db="UniProtKB">
        <authorList>
            <consortium name="RefSeq"/>
        </authorList>
    </citation>
    <scope>IDENTIFICATION</scope>
    <source>
        <tissue evidence="2">Leaf</tissue>
    </source>
</reference>
<keyword evidence="1" id="KW-1185">Reference proteome</keyword>
<reference evidence="1" key="1">
    <citation type="journal article" date="2014" name="Nat. Commun.">
        <title>The tobacco genome sequence and its comparison with those of tomato and potato.</title>
        <authorList>
            <person name="Sierro N."/>
            <person name="Battey J.N."/>
            <person name="Ouadi S."/>
            <person name="Bakaher N."/>
            <person name="Bovet L."/>
            <person name="Willig A."/>
            <person name="Goepfert S."/>
            <person name="Peitsch M.C."/>
            <person name="Ivanov N.V."/>
        </authorList>
    </citation>
    <scope>NUCLEOTIDE SEQUENCE [LARGE SCALE GENOMIC DNA]</scope>
</reference>
<name>A0AC58ULW6_TOBAC</name>
<evidence type="ECO:0000313" key="1">
    <source>
        <dbReference type="Proteomes" id="UP000790787"/>
    </source>
</evidence>
<dbReference type="RefSeq" id="XP_075110473.1">
    <property type="nucleotide sequence ID" value="XM_075254372.1"/>
</dbReference>
<accession>A0AC58ULW6</accession>
<organism evidence="1 2">
    <name type="scientific">Nicotiana tabacum</name>
    <name type="common">Common tobacco</name>
    <dbReference type="NCBI Taxonomy" id="4097"/>
    <lineage>
        <taxon>Eukaryota</taxon>
        <taxon>Viridiplantae</taxon>
        <taxon>Streptophyta</taxon>
        <taxon>Embryophyta</taxon>
        <taxon>Tracheophyta</taxon>
        <taxon>Spermatophyta</taxon>
        <taxon>Magnoliopsida</taxon>
        <taxon>eudicotyledons</taxon>
        <taxon>Gunneridae</taxon>
        <taxon>Pentapetalae</taxon>
        <taxon>asterids</taxon>
        <taxon>lamiids</taxon>
        <taxon>Solanales</taxon>
        <taxon>Solanaceae</taxon>
        <taxon>Nicotianoideae</taxon>
        <taxon>Nicotianeae</taxon>
        <taxon>Nicotiana</taxon>
    </lineage>
</organism>
<dbReference type="Proteomes" id="UP000790787">
    <property type="component" value="Chromosome 1"/>
</dbReference>
<gene>
    <name evidence="2" type="primary">LOC107802701</name>
</gene>
<sequence length="750" mass="84844">MPELSEEEESNVYMACIMQGHRIGVSYYDASTRQLHVLEIWEDGSHDFSLVDMVKYQAKPGTIYTSTKSEESFLGALQRSDGTSDAPSVKLVKSSLFSHEQAWHRLMYLQVTGMDDGLNIKERTAFLSSMMDVSSDVQIRASGGLLAVLENERIIDTLELNESGSASIAIDCICEISLDKFLKVDSAAHEALQIFQIDKHPSHMGIGRSKEGFSVFGMMNKCVTPMGRRLLRSWFLRPILDLDNLNRRLDTKFNSPSSISTSADWAAFLKVIGVTDVDRSKEKGYETIVKEGFCDELDELRQIYEGLPEFLEEVSAVELARLPHMCRDKEIPSIIYIHQIGYLMCIFNEKLAEEMLEKLQDYEFAFADEEGENRRFFYHTAKTRELDNLLGDIYHKILVSFYSFELSKDMERAIMRDLVSHILQFSVHVNKAVNFAAELDCILALALVARQNNYVRPNLTKEDVIDIRNGRHVLQEMTVDTFIPNDTKVSHEGRINIITGPNYSGKSIYIKQVALIVFLSHIGSFVPADAATVGLTDRIFCAMGSKFMTAEQSTFMIDLHQVGMMLRHASPRSLCLLDEFGKGTLTEDGIGLLGGTINHFVSCYDPPKVLVCTHLTEIFDNSCLLETKNSYLDKFQSDRIKCYTMSVLSPDKDCADVEDIVFLYRLVAGRALLSYGLHCAQLAGLPHEVLKRAALILDTLKNDNQIERLSRDNVIARDQQYKDAVEKFLAFDARKGDLLQFFEEIFPTQS</sequence>
<protein>
    <submittedName>
        <fullName evidence="2">DNA mismatch repair protein MSH5-like isoform X10</fullName>
    </submittedName>
</protein>